<keyword evidence="2" id="KW-1185">Reference proteome</keyword>
<organism evidence="1 2">
    <name type="scientific">Croceifilum oryzae</name>
    <dbReference type="NCBI Taxonomy" id="1553429"/>
    <lineage>
        <taxon>Bacteria</taxon>
        <taxon>Bacillati</taxon>
        <taxon>Bacillota</taxon>
        <taxon>Bacilli</taxon>
        <taxon>Bacillales</taxon>
        <taxon>Thermoactinomycetaceae</taxon>
        <taxon>Croceifilum</taxon>
    </lineage>
</organism>
<evidence type="ECO:0000313" key="1">
    <source>
        <dbReference type="EMBL" id="MDQ0417939.1"/>
    </source>
</evidence>
<sequence>MRGHNPIDEKMNLETLIKSLYKQLINDSCAFYQDMFINRTEQDVTDPYWKESLKMFANLSNEDRKTFFKVIEQVQVDSMSEILGILDGVVWVDGDVKFNVTLGDGGIPINGELQELFLAYDEEKRPRNKE</sequence>
<comment type="caution">
    <text evidence="1">The sequence shown here is derived from an EMBL/GenBank/DDBJ whole genome shotgun (WGS) entry which is preliminary data.</text>
</comment>
<dbReference type="Proteomes" id="UP001238450">
    <property type="component" value="Unassembled WGS sequence"/>
</dbReference>
<protein>
    <submittedName>
        <fullName evidence="1">Uncharacterized protein</fullName>
    </submittedName>
</protein>
<dbReference type="EMBL" id="JAUSUV010000008">
    <property type="protein sequence ID" value="MDQ0417939.1"/>
    <property type="molecule type" value="Genomic_DNA"/>
</dbReference>
<dbReference type="RefSeq" id="WP_307253270.1">
    <property type="nucleotide sequence ID" value="NZ_JAUSUV010000008.1"/>
</dbReference>
<proteinExistence type="predicted"/>
<name>A0AAJ1TG89_9BACL</name>
<gene>
    <name evidence="1" type="ORF">J2Z48_002123</name>
</gene>
<reference evidence="1 2" key="1">
    <citation type="submission" date="2023-07" db="EMBL/GenBank/DDBJ databases">
        <title>Genomic Encyclopedia of Type Strains, Phase IV (KMG-IV): sequencing the most valuable type-strain genomes for metagenomic binning, comparative biology and taxonomic classification.</title>
        <authorList>
            <person name="Goeker M."/>
        </authorList>
    </citation>
    <scope>NUCLEOTIDE SEQUENCE [LARGE SCALE GENOMIC DNA]</scope>
    <source>
        <strain evidence="1 2">DSM 46876</strain>
    </source>
</reference>
<evidence type="ECO:0000313" key="2">
    <source>
        <dbReference type="Proteomes" id="UP001238450"/>
    </source>
</evidence>
<accession>A0AAJ1TG89</accession>
<dbReference type="AlphaFoldDB" id="A0AAJ1TG89"/>